<dbReference type="InterPro" id="IPR025668">
    <property type="entry name" value="Tnp_DDE_dom"/>
</dbReference>
<name>A0A1X4JAF1_ENTFC</name>
<evidence type="ECO:0000313" key="2">
    <source>
        <dbReference type="EMBL" id="PHL21908.1"/>
    </source>
</evidence>
<dbReference type="EMBL" id="PCGC01000009">
    <property type="protein sequence ID" value="PHL21908.1"/>
    <property type="molecule type" value="Genomic_DNA"/>
</dbReference>
<sequence length="66" mass="7856">MERVFAVAKEKHGMRYIKYRDLENNQVYTLIVFAAMNLKKLSTWQLEHMSSYLLLYKNSKSTSLHS</sequence>
<evidence type="ECO:0000259" key="1">
    <source>
        <dbReference type="Pfam" id="PF13751"/>
    </source>
</evidence>
<evidence type="ECO:0000313" key="3">
    <source>
        <dbReference type="Proteomes" id="UP000224303"/>
    </source>
</evidence>
<dbReference type="AlphaFoldDB" id="A0A1X4JAF1"/>
<protein>
    <recommendedName>
        <fullName evidence="1">Transposase DDE domain-containing protein</fullName>
    </recommendedName>
</protein>
<organism evidence="2 3">
    <name type="scientific">Enterococcus faecium</name>
    <name type="common">Streptococcus faecium</name>
    <dbReference type="NCBI Taxonomy" id="1352"/>
    <lineage>
        <taxon>Bacteria</taxon>
        <taxon>Bacillati</taxon>
        <taxon>Bacillota</taxon>
        <taxon>Bacilli</taxon>
        <taxon>Lactobacillales</taxon>
        <taxon>Enterococcaceae</taxon>
        <taxon>Enterococcus</taxon>
    </lineage>
</organism>
<dbReference type="Pfam" id="PF13751">
    <property type="entry name" value="DDE_Tnp_1_6"/>
    <property type="match status" value="1"/>
</dbReference>
<dbReference type="Proteomes" id="UP000224303">
    <property type="component" value="Unassembled WGS sequence"/>
</dbReference>
<proteinExistence type="predicted"/>
<accession>A0A1X4JAF1</accession>
<comment type="caution">
    <text evidence="2">The sequence shown here is derived from an EMBL/GenBank/DDBJ whole genome shotgun (WGS) entry which is preliminary data.</text>
</comment>
<feature type="domain" description="Transposase DDE" evidence="1">
    <location>
        <begin position="1"/>
        <end position="41"/>
    </location>
</feature>
<reference evidence="2 3" key="1">
    <citation type="submission" date="2017-10" db="EMBL/GenBank/DDBJ databases">
        <title>Draft genomes of the Enterococcus faecium isolated from human feces before and after Helicobacter pylori eradication therapy.</title>
        <authorList>
            <person name="Prianichniikov N.A."/>
            <person name="Glushchenko O.E."/>
            <person name="Malakhova M.V."/>
        </authorList>
    </citation>
    <scope>NUCLEOTIDE SEQUENCE [LARGE SCALE GENOMIC DNA]</scope>
    <source>
        <strain evidence="2 3">Hp_5-7</strain>
    </source>
</reference>
<gene>
    <name evidence="2" type="ORF">CQR37_05375</name>
</gene>